<reference evidence="2 3" key="1">
    <citation type="journal article" date="2021" name="bioRxiv">
        <title>Chromosome-scale and haplotype-resolved genome assembly of a tetraploid potato cultivar.</title>
        <authorList>
            <person name="Sun H."/>
            <person name="Jiao W.-B."/>
            <person name="Krause K."/>
            <person name="Campoy J.A."/>
            <person name="Goel M."/>
            <person name="Folz-Donahue K."/>
            <person name="Kukat C."/>
            <person name="Huettel B."/>
            <person name="Schneeberger K."/>
        </authorList>
    </citation>
    <scope>NUCLEOTIDE SEQUENCE [LARGE SCALE GENOMIC DNA]</scope>
    <source>
        <strain evidence="2">SolTubOtavaFocal</strain>
        <tissue evidence="2">Leaves</tissue>
    </source>
</reference>
<evidence type="ECO:0000313" key="2">
    <source>
        <dbReference type="EMBL" id="KAH0740598.1"/>
    </source>
</evidence>
<organism evidence="2 3">
    <name type="scientific">Solanum tuberosum</name>
    <name type="common">Potato</name>
    <dbReference type="NCBI Taxonomy" id="4113"/>
    <lineage>
        <taxon>Eukaryota</taxon>
        <taxon>Viridiplantae</taxon>
        <taxon>Streptophyta</taxon>
        <taxon>Embryophyta</taxon>
        <taxon>Tracheophyta</taxon>
        <taxon>Spermatophyta</taxon>
        <taxon>Magnoliopsida</taxon>
        <taxon>eudicotyledons</taxon>
        <taxon>Gunneridae</taxon>
        <taxon>Pentapetalae</taxon>
        <taxon>asterids</taxon>
        <taxon>lamiids</taxon>
        <taxon>Solanales</taxon>
        <taxon>Solanaceae</taxon>
        <taxon>Solanoideae</taxon>
        <taxon>Solaneae</taxon>
        <taxon>Solanum</taxon>
    </lineage>
</organism>
<dbReference type="Proteomes" id="UP000826656">
    <property type="component" value="Unassembled WGS sequence"/>
</dbReference>
<accession>A0ABQ7U2P2</accession>
<feature type="signal peptide" evidence="1">
    <location>
        <begin position="1"/>
        <end position="18"/>
    </location>
</feature>
<proteinExistence type="predicted"/>
<protein>
    <submittedName>
        <fullName evidence="2">Uncharacterized protein</fullName>
    </submittedName>
</protein>
<gene>
    <name evidence="2" type="ORF">KY290_033641</name>
</gene>
<evidence type="ECO:0000256" key="1">
    <source>
        <dbReference type="SAM" id="SignalP"/>
    </source>
</evidence>
<feature type="chain" id="PRO_5046732993" evidence="1">
    <location>
        <begin position="19"/>
        <end position="62"/>
    </location>
</feature>
<comment type="caution">
    <text evidence="2">The sequence shown here is derived from an EMBL/GenBank/DDBJ whole genome shotgun (WGS) entry which is preliminary data.</text>
</comment>
<name>A0ABQ7U2P2_SOLTU</name>
<sequence length="62" mass="6577">MEAVFWLWSSILFLFGRAGSYWAAVSRVGAAGSRWTCKNNRKIVKGKGKGTGGVGSGLELGV</sequence>
<keyword evidence="1" id="KW-0732">Signal</keyword>
<keyword evidence="3" id="KW-1185">Reference proteome</keyword>
<evidence type="ECO:0000313" key="3">
    <source>
        <dbReference type="Proteomes" id="UP000826656"/>
    </source>
</evidence>
<dbReference type="EMBL" id="JAIVGD010000026">
    <property type="protein sequence ID" value="KAH0740598.1"/>
    <property type="molecule type" value="Genomic_DNA"/>
</dbReference>